<gene>
    <name evidence="2" type="ORF">LEL_03367</name>
</gene>
<organism evidence="2 3">
    <name type="scientific">Akanthomyces lecanii RCEF 1005</name>
    <dbReference type="NCBI Taxonomy" id="1081108"/>
    <lineage>
        <taxon>Eukaryota</taxon>
        <taxon>Fungi</taxon>
        <taxon>Dikarya</taxon>
        <taxon>Ascomycota</taxon>
        <taxon>Pezizomycotina</taxon>
        <taxon>Sordariomycetes</taxon>
        <taxon>Hypocreomycetidae</taxon>
        <taxon>Hypocreales</taxon>
        <taxon>Cordycipitaceae</taxon>
        <taxon>Akanthomyces</taxon>
        <taxon>Cordyceps confragosa</taxon>
    </lineage>
</organism>
<protein>
    <submittedName>
        <fullName evidence="2">Uncharacterized protein</fullName>
    </submittedName>
</protein>
<dbReference type="AlphaFoldDB" id="A0A168J0G5"/>
<name>A0A168J0G5_CORDF</name>
<evidence type="ECO:0000313" key="3">
    <source>
        <dbReference type="Proteomes" id="UP000076881"/>
    </source>
</evidence>
<proteinExistence type="predicted"/>
<comment type="caution">
    <text evidence="2">The sequence shown here is derived from an EMBL/GenBank/DDBJ whole genome shotgun (WGS) entry which is preliminary data.</text>
</comment>
<dbReference type="Proteomes" id="UP000076881">
    <property type="component" value="Unassembled WGS sequence"/>
</dbReference>
<dbReference type="EMBL" id="AZHF01000002">
    <property type="protein sequence ID" value="OAA79881.1"/>
    <property type="molecule type" value="Genomic_DNA"/>
</dbReference>
<keyword evidence="3" id="KW-1185">Reference proteome</keyword>
<reference evidence="2 3" key="1">
    <citation type="journal article" date="2016" name="Genome Biol. Evol.">
        <title>Divergent and convergent evolution of fungal pathogenicity.</title>
        <authorList>
            <person name="Shang Y."/>
            <person name="Xiao G."/>
            <person name="Zheng P."/>
            <person name="Cen K."/>
            <person name="Zhan S."/>
            <person name="Wang C."/>
        </authorList>
    </citation>
    <scope>NUCLEOTIDE SEQUENCE [LARGE SCALE GENOMIC DNA]</scope>
    <source>
        <strain evidence="2 3">RCEF 1005</strain>
    </source>
</reference>
<evidence type="ECO:0000256" key="1">
    <source>
        <dbReference type="SAM" id="MobiDB-lite"/>
    </source>
</evidence>
<sequence length="205" mass="22491">MKPSVVIAALTTVFSAEFSTTYRCSSSYTAGTSPLSELSIANPNSDFPTTFATLTRRKELEFTTTHLTADPWPTTFQQFEPTTRRPKTRRPKKTRCTEPPAQFPTTFQQFPSVYRAKQCQPTKGHHIPDANSAHSAHITKPAPSILDPWEAHQPHIVITPTTTLEVSKTTTTVACEILAAHVSKAAIADASGEVQNNVTPCCFFA</sequence>
<accession>A0A168J0G5</accession>
<feature type="compositionally biased region" description="Basic residues" evidence="1">
    <location>
        <begin position="84"/>
        <end position="94"/>
    </location>
</feature>
<feature type="region of interest" description="Disordered" evidence="1">
    <location>
        <begin position="71"/>
        <end position="102"/>
    </location>
</feature>
<evidence type="ECO:0000313" key="2">
    <source>
        <dbReference type="EMBL" id="OAA79881.1"/>
    </source>
</evidence>